<sequence>MLNKNVFVCCECGFESAKWNGICPSCNQGNTMFEETKSSFVKKFKKNKRKIVSESISDINVSDETRYKTNIKELDRTFGGGIVKGSLVLISGSPGIGKSTILLQICSCLNEDLKIFYISGEESKSQIKMRASRLNIKNKNLFIITETDIELIIEEIENSRPNLVIIDSIQTMCYSEISSIPGSVSQVKECSNLLLKLSKSLEISILIVGHVNKDGVIAGPKVLEHIVDVVLYFEGENQNSYRILRAAKNRFGSTNELGVFQMTSLGLNEIQNPSLMMLSGRPKNSSGICIACTIEGSRPLLTEVQGLVTNTNFGNPRRMATGLDYNRLNLILAVLEKRAGYFFSNSDVYVNIVGGLKLNEPAADLSVALALASSLKNQVLNSNSIAFGEVGLSGEIRAVSNPELRVVESERLGFTHCVLPYHNLKNLENLKKIKIKISGVKNIKQAYESIIK</sequence>
<feature type="short sequence motif" description="RadA KNRFG motif" evidence="11">
    <location>
        <begin position="248"/>
        <end position="252"/>
    </location>
</feature>
<comment type="domain">
    <text evidence="11">The middle region has homology to RecA with ATPase motifs including the RadA KNRFG motif, while the C-terminus is homologous to Lon protease.</text>
</comment>
<dbReference type="HAMAP" id="MF_01498">
    <property type="entry name" value="RadA_bact"/>
    <property type="match status" value="1"/>
</dbReference>
<dbReference type="KEGG" id="ptrh:RsTaC01_0736"/>
<dbReference type="GO" id="GO:0005829">
    <property type="term" value="C:cytosol"/>
    <property type="evidence" value="ECO:0007669"/>
    <property type="project" value="TreeGrafter"/>
</dbReference>
<evidence type="ECO:0000256" key="10">
    <source>
        <dbReference type="ARBA" id="ARBA00023204"/>
    </source>
</evidence>
<dbReference type="PROSITE" id="PS50162">
    <property type="entry name" value="RECA_2"/>
    <property type="match status" value="1"/>
</dbReference>
<dbReference type="NCBIfam" id="TIGR00416">
    <property type="entry name" value="sms"/>
    <property type="match status" value="1"/>
</dbReference>
<keyword evidence="5" id="KW-0378">Hydrolase</keyword>
<evidence type="ECO:0000256" key="5">
    <source>
        <dbReference type="ARBA" id="ARBA00022801"/>
    </source>
</evidence>
<dbReference type="PRINTS" id="PR01874">
    <property type="entry name" value="DNAREPAIRADA"/>
</dbReference>
<dbReference type="FunFam" id="3.40.50.300:FF:000050">
    <property type="entry name" value="DNA repair protein RadA"/>
    <property type="match status" value="1"/>
</dbReference>
<keyword evidence="10 11" id="KW-0234">DNA repair</keyword>
<evidence type="ECO:0000259" key="14">
    <source>
        <dbReference type="PROSITE" id="PS50162"/>
    </source>
</evidence>
<dbReference type="InterPro" id="IPR004504">
    <property type="entry name" value="DNA_repair_RadA"/>
</dbReference>
<feature type="domain" description="RecA family profile 1" evidence="14">
    <location>
        <begin position="63"/>
        <end position="211"/>
    </location>
</feature>
<dbReference type="SUPFAM" id="SSF52540">
    <property type="entry name" value="P-loop containing nucleoside triphosphate hydrolases"/>
    <property type="match status" value="1"/>
</dbReference>
<gene>
    <name evidence="11" type="primary">radA</name>
    <name evidence="15" type="ORF">RsTaC01_0736</name>
</gene>
<keyword evidence="4 13" id="KW-0863">Zinc-finger</keyword>
<dbReference type="GO" id="GO:0008270">
    <property type="term" value="F:zinc ion binding"/>
    <property type="evidence" value="ECO:0007669"/>
    <property type="project" value="UniProtKB-KW"/>
</dbReference>
<dbReference type="InterPro" id="IPR027417">
    <property type="entry name" value="P-loop_NTPase"/>
</dbReference>
<evidence type="ECO:0000256" key="11">
    <source>
        <dbReference type="HAMAP-Rule" id="MF_01498"/>
    </source>
</evidence>
<evidence type="ECO:0000256" key="8">
    <source>
        <dbReference type="ARBA" id="ARBA00023016"/>
    </source>
</evidence>
<keyword evidence="7 11" id="KW-0067">ATP-binding</keyword>
<accession>A0AA48I4M7</accession>
<evidence type="ECO:0000256" key="13">
    <source>
        <dbReference type="RuleBase" id="RU003555"/>
    </source>
</evidence>
<dbReference type="GO" id="GO:0000725">
    <property type="term" value="P:recombinational repair"/>
    <property type="evidence" value="ECO:0007669"/>
    <property type="project" value="UniProtKB-UniRule"/>
</dbReference>
<name>A0AA48I4M7_9FIRM</name>
<dbReference type="InterPro" id="IPR014721">
    <property type="entry name" value="Ribsml_uS5_D2-typ_fold_subgr"/>
</dbReference>
<feature type="binding site" evidence="11">
    <location>
        <begin position="92"/>
        <end position="99"/>
    </location>
    <ligand>
        <name>ATP</name>
        <dbReference type="ChEBI" id="CHEBI:30616"/>
    </ligand>
</feature>
<evidence type="ECO:0000256" key="2">
    <source>
        <dbReference type="ARBA" id="ARBA00022741"/>
    </source>
</evidence>
<dbReference type="InterPro" id="IPR041166">
    <property type="entry name" value="Rubredoxin_2"/>
</dbReference>
<keyword evidence="2 11" id="KW-0547">Nucleotide-binding</keyword>
<dbReference type="Gene3D" id="3.40.50.300">
    <property type="entry name" value="P-loop containing nucleotide triphosphate hydrolases"/>
    <property type="match status" value="1"/>
</dbReference>
<keyword evidence="1 11" id="KW-0479">Metal-binding</keyword>
<dbReference type="GO" id="GO:0003684">
    <property type="term" value="F:damaged DNA binding"/>
    <property type="evidence" value="ECO:0007669"/>
    <property type="project" value="InterPro"/>
</dbReference>
<keyword evidence="8 11" id="KW-0346">Stress response</keyword>
<keyword evidence="9 11" id="KW-0238">DNA-binding</keyword>
<dbReference type="SUPFAM" id="SSF54211">
    <property type="entry name" value="Ribosomal protein S5 domain 2-like"/>
    <property type="match status" value="1"/>
</dbReference>
<reference evidence="15" key="1">
    <citation type="journal article" date="2023" name="ISME J.">
        <title>Emergence of putative energy parasites within Clostridia revealed by genome analysis of a novel endosymbiotic clade.</title>
        <authorList>
            <person name="Takahashi K."/>
            <person name="Kuwahara H."/>
            <person name="Horikawa Y."/>
            <person name="Izawa K."/>
            <person name="Kato D."/>
            <person name="Inagaki T."/>
            <person name="Yuki M."/>
            <person name="Ohkuma M."/>
            <person name="Hongoh Y."/>
        </authorList>
    </citation>
    <scope>NUCLEOTIDE SEQUENCE</scope>
    <source>
        <strain evidence="15">RsTa-C01</strain>
    </source>
</reference>
<keyword evidence="3 11" id="KW-0227">DNA damage</keyword>
<evidence type="ECO:0000256" key="4">
    <source>
        <dbReference type="ARBA" id="ARBA00022771"/>
    </source>
</evidence>
<evidence type="ECO:0000256" key="9">
    <source>
        <dbReference type="ARBA" id="ARBA00023125"/>
    </source>
</evidence>
<dbReference type="InterPro" id="IPR020568">
    <property type="entry name" value="Ribosomal_Su5_D2-typ_SF"/>
</dbReference>
<evidence type="ECO:0000256" key="1">
    <source>
        <dbReference type="ARBA" id="ARBA00022723"/>
    </source>
</evidence>
<dbReference type="Pfam" id="PF13481">
    <property type="entry name" value="AAA_25"/>
    <property type="match status" value="1"/>
</dbReference>
<evidence type="ECO:0000256" key="3">
    <source>
        <dbReference type="ARBA" id="ARBA00022763"/>
    </source>
</evidence>
<dbReference type="Gene3D" id="3.30.230.10">
    <property type="match status" value="1"/>
</dbReference>
<dbReference type="PANTHER" id="PTHR32472:SF10">
    <property type="entry name" value="DNA REPAIR PROTEIN RADA-LIKE PROTEIN"/>
    <property type="match status" value="1"/>
</dbReference>
<comment type="similarity">
    <text evidence="11 13">Belongs to the RecA family. RadA subfamily.</text>
</comment>
<feature type="region of interest" description="Lon-protease-like" evidence="11">
    <location>
        <begin position="347"/>
        <end position="452"/>
    </location>
</feature>
<dbReference type="SMART" id="SM00382">
    <property type="entry name" value="AAA"/>
    <property type="match status" value="1"/>
</dbReference>
<dbReference type="GO" id="GO:0016787">
    <property type="term" value="F:hydrolase activity"/>
    <property type="evidence" value="ECO:0007669"/>
    <property type="project" value="UniProtKB-KW"/>
</dbReference>
<dbReference type="GO" id="GO:0140664">
    <property type="term" value="F:ATP-dependent DNA damage sensor activity"/>
    <property type="evidence" value="ECO:0007669"/>
    <property type="project" value="InterPro"/>
</dbReference>
<dbReference type="InterPro" id="IPR020588">
    <property type="entry name" value="RecA_ATP-bd"/>
</dbReference>
<evidence type="ECO:0000313" key="15">
    <source>
        <dbReference type="EMBL" id="BED92842.1"/>
    </source>
</evidence>
<evidence type="ECO:0000256" key="6">
    <source>
        <dbReference type="ARBA" id="ARBA00022833"/>
    </source>
</evidence>
<evidence type="ECO:0000256" key="7">
    <source>
        <dbReference type="ARBA" id="ARBA00022840"/>
    </source>
</evidence>
<dbReference type="EMBL" id="AP027925">
    <property type="protein sequence ID" value="BED92842.1"/>
    <property type="molecule type" value="Genomic_DNA"/>
</dbReference>
<dbReference type="AlphaFoldDB" id="A0AA48I4M7"/>
<dbReference type="Pfam" id="PF13541">
    <property type="entry name" value="ChlI"/>
    <property type="match status" value="1"/>
</dbReference>
<protein>
    <recommendedName>
        <fullName evidence="11 12">DNA repair protein RadA</fullName>
    </recommendedName>
</protein>
<dbReference type="Proteomes" id="UP001335720">
    <property type="component" value="Chromosome"/>
</dbReference>
<organism evidence="15">
    <name type="scientific">Candidatus Paraimprobicoccus trichonymphae</name>
    <dbReference type="NCBI Taxonomy" id="3033793"/>
    <lineage>
        <taxon>Bacteria</taxon>
        <taxon>Bacillati</taxon>
        <taxon>Bacillota</taxon>
        <taxon>Clostridia</taxon>
        <taxon>Candidatus Paraimprobicoccus</taxon>
    </lineage>
</organism>
<evidence type="ECO:0000256" key="12">
    <source>
        <dbReference type="NCBIfam" id="TIGR00416"/>
    </source>
</evidence>
<keyword evidence="6 13" id="KW-0862">Zinc</keyword>
<dbReference type="PANTHER" id="PTHR32472">
    <property type="entry name" value="DNA REPAIR PROTEIN RADA"/>
    <property type="match status" value="1"/>
</dbReference>
<comment type="function">
    <text evidence="13">DNA-dependent ATPase involved in processing of recombination intermediates, plays a role in repairing DNA breaks. Stimulates the branch migration of RecA-mediated strand transfer reactions, allowing the 3' invading strand to extend heteroduplex DNA faster. Binds ssDNA in the presence of ADP but not other nucleotides, has ATPase activity that is stimulated by ssDNA and various branched DNA structures, but inhibited by SSB. Does not have RecA's homology-searching function.</text>
</comment>
<dbReference type="Pfam" id="PF18073">
    <property type="entry name" value="Zn_ribbon_LapB"/>
    <property type="match status" value="1"/>
</dbReference>
<dbReference type="InterPro" id="IPR003593">
    <property type="entry name" value="AAA+_ATPase"/>
</dbReference>
<comment type="function">
    <text evidence="11">Plays a role in repairing double-strand DNA breaks, probably involving stabilizing or processing branched DNA or blocked replication forks.</text>
</comment>
<proteinExistence type="inferred from homology"/>
<dbReference type="GO" id="GO:0005524">
    <property type="term" value="F:ATP binding"/>
    <property type="evidence" value="ECO:0007669"/>
    <property type="project" value="UniProtKB-UniRule"/>
</dbReference>